<keyword evidence="2" id="KW-1133">Transmembrane helix</keyword>
<evidence type="ECO:0000313" key="3">
    <source>
        <dbReference type="EnsemblPlants" id="OB03G34790.1"/>
    </source>
</evidence>
<accession>J3LR03</accession>
<feature type="transmembrane region" description="Helical" evidence="2">
    <location>
        <begin position="116"/>
        <end position="133"/>
    </location>
</feature>
<reference evidence="3" key="2">
    <citation type="submission" date="2013-04" db="UniProtKB">
        <authorList>
            <consortium name="EnsemblPlants"/>
        </authorList>
    </citation>
    <scope>IDENTIFICATION</scope>
</reference>
<dbReference type="AlphaFoldDB" id="J3LR03"/>
<keyword evidence="2" id="KW-0812">Transmembrane</keyword>
<dbReference type="Proteomes" id="UP000006038">
    <property type="component" value="Chromosome 3"/>
</dbReference>
<name>J3LR03_ORYBR</name>
<sequence length="173" mass="18715">MAAEDDDDHGGRQAGIGIRTHEQERKGKERERQEEAASTGAFNSPFTIATYTSLPLPPRSSSLISLSLPPSPLLHHRDPAYPRRTAGAPPCNASGACLSSNKRSFLSIFTPSSWCAWSAAAALSVLAAFFFFYPSRPLPRRATDIPSLTPPERRRAAATELALRRVGDPSGLE</sequence>
<keyword evidence="4" id="KW-1185">Reference proteome</keyword>
<feature type="region of interest" description="Disordered" evidence="1">
    <location>
        <begin position="1"/>
        <end position="41"/>
    </location>
</feature>
<evidence type="ECO:0000256" key="1">
    <source>
        <dbReference type="SAM" id="MobiDB-lite"/>
    </source>
</evidence>
<evidence type="ECO:0000256" key="2">
    <source>
        <dbReference type="SAM" id="Phobius"/>
    </source>
</evidence>
<protein>
    <submittedName>
        <fullName evidence="3">Uncharacterized protein</fullName>
    </submittedName>
</protein>
<feature type="compositionally biased region" description="Basic and acidic residues" evidence="1">
    <location>
        <begin position="19"/>
        <end position="35"/>
    </location>
</feature>
<dbReference type="Gramene" id="OB03G34790.1">
    <property type="protein sequence ID" value="OB03G34790.1"/>
    <property type="gene ID" value="OB03G34790"/>
</dbReference>
<dbReference type="HOGENOM" id="CLU_1549945_0_0_1"/>
<proteinExistence type="predicted"/>
<organism evidence="3">
    <name type="scientific">Oryza brachyantha</name>
    <name type="common">malo sina</name>
    <dbReference type="NCBI Taxonomy" id="4533"/>
    <lineage>
        <taxon>Eukaryota</taxon>
        <taxon>Viridiplantae</taxon>
        <taxon>Streptophyta</taxon>
        <taxon>Embryophyta</taxon>
        <taxon>Tracheophyta</taxon>
        <taxon>Spermatophyta</taxon>
        <taxon>Magnoliopsida</taxon>
        <taxon>Liliopsida</taxon>
        <taxon>Poales</taxon>
        <taxon>Poaceae</taxon>
        <taxon>BOP clade</taxon>
        <taxon>Oryzoideae</taxon>
        <taxon>Oryzeae</taxon>
        <taxon>Oryzinae</taxon>
        <taxon>Oryza</taxon>
    </lineage>
</organism>
<dbReference type="EnsemblPlants" id="OB03G34790.1">
    <property type="protein sequence ID" value="OB03G34790.1"/>
    <property type="gene ID" value="OB03G34790"/>
</dbReference>
<evidence type="ECO:0000313" key="4">
    <source>
        <dbReference type="Proteomes" id="UP000006038"/>
    </source>
</evidence>
<reference evidence="3" key="1">
    <citation type="journal article" date="2013" name="Nat. Commun.">
        <title>Whole-genome sequencing of Oryza brachyantha reveals mechanisms underlying Oryza genome evolution.</title>
        <authorList>
            <person name="Chen J."/>
            <person name="Huang Q."/>
            <person name="Gao D."/>
            <person name="Wang J."/>
            <person name="Lang Y."/>
            <person name="Liu T."/>
            <person name="Li B."/>
            <person name="Bai Z."/>
            <person name="Luis Goicoechea J."/>
            <person name="Liang C."/>
            <person name="Chen C."/>
            <person name="Zhang W."/>
            <person name="Sun S."/>
            <person name="Liao Y."/>
            <person name="Zhang X."/>
            <person name="Yang L."/>
            <person name="Song C."/>
            <person name="Wang M."/>
            <person name="Shi J."/>
            <person name="Liu G."/>
            <person name="Liu J."/>
            <person name="Zhou H."/>
            <person name="Zhou W."/>
            <person name="Yu Q."/>
            <person name="An N."/>
            <person name="Chen Y."/>
            <person name="Cai Q."/>
            <person name="Wang B."/>
            <person name="Liu B."/>
            <person name="Min J."/>
            <person name="Huang Y."/>
            <person name="Wu H."/>
            <person name="Li Z."/>
            <person name="Zhang Y."/>
            <person name="Yin Y."/>
            <person name="Song W."/>
            <person name="Jiang J."/>
            <person name="Jackson S.A."/>
            <person name="Wing R.A."/>
            <person name="Wang J."/>
            <person name="Chen M."/>
        </authorList>
    </citation>
    <scope>NUCLEOTIDE SEQUENCE [LARGE SCALE GENOMIC DNA]</scope>
    <source>
        <strain evidence="3">cv. IRGC 101232</strain>
    </source>
</reference>
<keyword evidence="2" id="KW-0472">Membrane</keyword>